<dbReference type="RefSeq" id="XP_019723251.1">
    <property type="nucleotide sequence ID" value="XM_019867692.1"/>
</dbReference>
<name>A0A3Q3DSU0_HIPCM</name>
<dbReference type="AlphaFoldDB" id="A0A3Q3DSU0"/>
<evidence type="ECO:0000313" key="3">
    <source>
        <dbReference type="Ensembl" id="ENSHCOP00000019640.1"/>
    </source>
</evidence>
<evidence type="ECO:0000256" key="2">
    <source>
        <dbReference type="SAM" id="MobiDB-lite"/>
    </source>
</evidence>
<keyword evidence="4" id="KW-1185">Reference proteome</keyword>
<dbReference type="OrthoDB" id="9871079at2759"/>
<proteinExistence type="predicted"/>
<reference evidence="3" key="2">
    <citation type="submission" date="2025-09" db="UniProtKB">
        <authorList>
            <consortium name="Ensembl"/>
        </authorList>
    </citation>
    <scope>IDENTIFICATION</scope>
</reference>
<organism evidence="3 4">
    <name type="scientific">Hippocampus comes</name>
    <name type="common">Tiger tail seahorse</name>
    <dbReference type="NCBI Taxonomy" id="109280"/>
    <lineage>
        <taxon>Eukaryota</taxon>
        <taxon>Metazoa</taxon>
        <taxon>Chordata</taxon>
        <taxon>Craniata</taxon>
        <taxon>Vertebrata</taxon>
        <taxon>Euteleostomi</taxon>
        <taxon>Actinopterygii</taxon>
        <taxon>Neopterygii</taxon>
        <taxon>Teleostei</taxon>
        <taxon>Neoteleostei</taxon>
        <taxon>Acanthomorphata</taxon>
        <taxon>Syngnathiaria</taxon>
        <taxon>Syngnathiformes</taxon>
        <taxon>Syngnathoidei</taxon>
        <taxon>Syngnathidae</taxon>
        <taxon>Hippocampus</taxon>
    </lineage>
</organism>
<evidence type="ECO:0000256" key="1">
    <source>
        <dbReference type="SAM" id="Coils"/>
    </source>
</evidence>
<dbReference type="Ensembl" id="ENSHCOT00000008227.1">
    <property type="protein sequence ID" value="ENSHCOP00000019640.1"/>
    <property type="gene ID" value="ENSHCOG00000005124.1"/>
</dbReference>
<dbReference type="STRING" id="109280.ENSHCOP00000019640"/>
<dbReference type="GeneTree" id="ENSGT00980000199467"/>
<dbReference type="GeneID" id="109514517"/>
<dbReference type="PANTHER" id="PTHR14286">
    <property type="entry name" value="GENE, 49355-RELATED"/>
    <property type="match status" value="1"/>
</dbReference>
<dbReference type="Pfam" id="PF15134">
    <property type="entry name" value="CEP15-like"/>
    <property type="match status" value="1"/>
</dbReference>
<reference evidence="3" key="1">
    <citation type="submission" date="2025-08" db="UniProtKB">
        <authorList>
            <consortium name="Ensembl"/>
        </authorList>
    </citation>
    <scope>IDENTIFICATION</scope>
</reference>
<feature type="region of interest" description="Disordered" evidence="2">
    <location>
        <begin position="98"/>
        <end position="131"/>
    </location>
</feature>
<feature type="coiled-coil region" evidence="1">
    <location>
        <begin position="11"/>
        <end position="59"/>
    </location>
</feature>
<protein>
    <submittedName>
        <fullName evidence="3">Uncharacterized protein</fullName>
    </submittedName>
</protein>
<dbReference type="CTD" id="57415"/>
<dbReference type="InterPro" id="IPR028006">
    <property type="entry name" value="CEP15-like"/>
</dbReference>
<sequence>MEAFERYEEILANRAQLLEQMESRRETLKMQSKQQFSKSEVARQRNSSLLQDVQKLENHLCGRPLHHPKVLALEARYWAFVERSIPIWERFLLGKEPHPTDCPGPLTKRVYQAHQRAKDHGLPPRPKSRPV</sequence>
<accession>A0A3Q3DSU0</accession>
<dbReference type="OMA" id="KEYIPKW"/>
<evidence type="ECO:0000313" key="4">
    <source>
        <dbReference type="Proteomes" id="UP000264820"/>
    </source>
</evidence>
<dbReference type="PANTHER" id="PTHR14286:SF2">
    <property type="entry name" value="CENTROSOMAL PROTEIN 15 KDA"/>
    <property type="match status" value="1"/>
</dbReference>
<dbReference type="KEGG" id="hcq:109514517"/>
<keyword evidence="1" id="KW-0175">Coiled coil</keyword>
<dbReference type="Proteomes" id="UP000264820">
    <property type="component" value="Unplaced"/>
</dbReference>